<dbReference type="EMBL" id="PKFO01000010">
    <property type="protein sequence ID" value="PVH23323.1"/>
    <property type="molecule type" value="Genomic_DNA"/>
</dbReference>
<dbReference type="STRING" id="45357.A0A2V1B0W0"/>
<organism evidence="3 4">
    <name type="scientific">Candidozyma haemuli</name>
    <dbReference type="NCBI Taxonomy" id="45357"/>
    <lineage>
        <taxon>Eukaryota</taxon>
        <taxon>Fungi</taxon>
        <taxon>Dikarya</taxon>
        <taxon>Ascomycota</taxon>
        <taxon>Saccharomycotina</taxon>
        <taxon>Pichiomycetes</taxon>
        <taxon>Metschnikowiaceae</taxon>
        <taxon>Candidozyma</taxon>
    </lineage>
</organism>
<reference evidence="3 4" key="1">
    <citation type="submission" date="2017-12" db="EMBL/GenBank/DDBJ databases">
        <title>Genome Sequence of a Multidrug-Resistant Candida haemulonii Isolate from a Patient with Chronic Leg Ulcers in Israel.</title>
        <authorList>
            <person name="Chow N.A."/>
            <person name="Gade L."/>
            <person name="Batra D."/>
            <person name="Rowe L.A."/>
            <person name="Ben-Ami R."/>
            <person name="Loparev V.N."/>
            <person name="Litvintseva A.P."/>
        </authorList>
    </citation>
    <scope>NUCLEOTIDE SEQUENCE [LARGE SCALE GENOMIC DNA]</scope>
    <source>
        <strain evidence="3 4">B11899</strain>
    </source>
</reference>
<feature type="region of interest" description="Disordered" evidence="1">
    <location>
        <begin position="587"/>
        <end position="618"/>
    </location>
</feature>
<keyword evidence="4" id="KW-1185">Reference proteome</keyword>
<evidence type="ECO:0008006" key="5">
    <source>
        <dbReference type="Google" id="ProtNLM"/>
    </source>
</evidence>
<accession>A0A2V1B0W0</accession>
<sequence length="632" mass="70759">MAEFQKIPHIVGHSDDDASIHLYSTIGPARPSKTRSYDKRILSVLHSKSVSGSTKEANRLNSAFKEFTIQELTVSNNADKWTNVTGANVMHDDKMFPISDRTQASTGKWCSISTTQLIGVLIGIIVAILYFCVPGFIHSLDQTTARQLEQIEKLSLGLERLSRDSISGIGSNANYFSNLDELWTKVDSLERNVLTREESFVSLSHEISALDEKFKTIQSLTHDAEGFDSKLSAISDKLTRVSLIDAELRNLKDNVFKSTIHQLSHHVPVFIKDHKIQYVPEFENFIRNITTEEISRFWSLPKSVDGHSRDEASAHFETEKHPNFDLIRQFLKKEVYAQILTELARAQDMNSSSSLYGFLASDASNSMLTSRCLNGTKEKNDLASSTEQVSLNYADYDIGARVLGYLTSDNRPKRRTSLSKVFLGWYDYLTSNGLKDPSHLKYNANSVLSDKGPFWQCGSSSCTIGIRLSAPIILTGLSIDTPFEQIPATVKTPESISVYVKPKVPFHSRALRELQKVTRPGFSSKTANPYLRKFFKIEEIDVSINHEMSFIKLPKNFTQLCVPVRDIYIEFMANEGPTGVFGIKAYGHTPRPVQSPNPANSNDSRQTDAMKGKMESTHSVPHAVVLGDDLLT</sequence>
<dbReference type="VEuPathDB" id="FungiDB:CXQ85_003057"/>
<dbReference type="Proteomes" id="UP000244309">
    <property type="component" value="Unassembled WGS sequence"/>
</dbReference>
<name>A0A2V1B0W0_9ASCO</name>
<gene>
    <name evidence="3" type="ORF">CXQ85_003057</name>
</gene>
<keyword evidence="2" id="KW-1133">Transmembrane helix</keyword>
<dbReference type="RefSeq" id="XP_025344263.1">
    <property type="nucleotide sequence ID" value="XM_025486713.1"/>
</dbReference>
<evidence type="ECO:0000256" key="2">
    <source>
        <dbReference type="SAM" id="Phobius"/>
    </source>
</evidence>
<feature type="compositionally biased region" description="Polar residues" evidence="1">
    <location>
        <begin position="592"/>
        <end position="604"/>
    </location>
</feature>
<dbReference type="OrthoDB" id="4093311at2759"/>
<feature type="compositionally biased region" description="Basic and acidic residues" evidence="1">
    <location>
        <begin position="605"/>
        <end position="616"/>
    </location>
</feature>
<dbReference type="GeneID" id="37008388"/>
<feature type="transmembrane region" description="Helical" evidence="2">
    <location>
        <begin position="117"/>
        <end position="137"/>
    </location>
</feature>
<comment type="caution">
    <text evidence="3">The sequence shown here is derived from an EMBL/GenBank/DDBJ whole genome shotgun (WGS) entry which is preliminary data.</text>
</comment>
<dbReference type="AlphaFoldDB" id="A0A2V1B0W0"/>
<protein>
    <recommendedName>
        <fullName evidence="5">SUN domain-containing protein</fullName>
    </recommendedName>
</protein>
<evidence type="ECO:0000313" key="4">
    <source>
        <dbReference type="Proteomes" id="UP000244309"/>
    </source>
</evidence>
<keyword evidence="2" id="KW-0812">Transmembrane</keyword>
<dbReference type="Gene3D" id="2.60.120.260">
    <property type="entry name" value="Galactose-binding domain-like"/>
    <property type="match status" value="1"/>
</dbReference>
<keyword evidence="2" id="KW-0472">Membrane</keyword>
<proteinExistence type="predicted"/>
<evidence type="ECO:0000313" key="3">
    <source>
        <dbReference type="EMBL" id="PVH23323.1"/>
    </source>
</evidence>
<evidence type="ECO:0000256" key="1">
    <source>
        <dbReference type="SAM" id="MobiDB-lite"/>
    </source>
</evidence>